<dbReference type="Pfam" id="PF04973">
    <property type="entry name" value="NMN_transporter"/>
    <property type="match status" value="1"/>
</dbReference>
<feature type="transmembrane region" description="Helical" evidence="10">
    <location>
        <begin position="104"/>
        <end position="120"/>
    </location>
</feature>
<evidence type="ECO:0000313" key="11">
    <source>
        <dbReference type="EMBL" id="SBV34266.1"/>
    </source>
</evidence>
<reference evidence="11" key="1">
    <citation type="submission" date="2016-03" db="EMBL/GenBank/DDBJ databases">
        <authorList>
            <person name="Ploux O."/>
        </authorList>
    </citation>
    <scope>NUCLEOTIDE SEQUENCE</scope>
    <source>
        <strain evidence="11">UC10</strain>
    </source>
</reference>
<dbReference type="EMBL" id="LT598653">
    <property type="protein sequence ID" value="SBV34266.1"/>
    <property type="molecule type" value="Genomic_DNA"/>
</dbReference>
<evidence type="ECO:0000256" key="7">
    <source>
        <dbReference type="ARBA" id="ARBA00022692"/>
    </source>
</evidence>
<organism evidence="11">
    <name type="scientific">uncultured Sphingopyxis sp</name>
    <dbReference type="NCBI Taxonomy" id="310581"/>
    <lineage>
        <taxon>Bacteria</taxon>
        <taxon>Pseudomonadati</taxon>
        <taxon>Pseudomonadota</taxon>
        <taxon>Alphaproteobacteria</taxon>
        <taxon>Sphingomonadales</taxon>
        <taxon>Sphingomonadaceae</taxon>
        <taxon>Sphingopyxis</taxon>
        <taxon>environmental samples</taxon>
    </lineage>
</organism>
<evidence type="ECO:0000256" key="1">
    <source>
        <dbReference type="ARBA" id="ARBA00002672"/>
    </source>
</evidence>
<feature type="transmembrane region" description="Helical" evidence="10">
    <location>
        <begin position="44"/>
        <end position="60"/>
    </location>
</feature>
<dbReference type="GO" id="GO:0034257">
    <property type="term" value="F:nicotinamide riboside transmembrane transporter activity"/>
    <property type="evidence" value="ECO:0007669"/>
    <property type="project" value="InterPro"/>
</dbReference>
<accession>A0A1Y5Q020</accession>
<evidence type="ECO:0000256" key="3">
    <source>
        <dbReference type="ARBA" id="ARBA00006669"/>
    </source>
</evidence>
<protein>
    <recommendedName>
        <fullName evidence="4">Nicotinamide riboside transporter PnuC</fullName>
    </recommendedName>
</protein>
<comment type="function">
    <text evidence="1">Required for nicotinamide riboside transport across the inner membrane.</text>
</comment>
<evidence type="ECO:0000256" key="9">
    <source>
        <dbReference type="ARBA" id="ARBA00023136"/>
    </source>
</evidence>
<evidence type="ECO:0000256" key="6">
    <source>
        <dbReference type="ARBA" id="ARBA00022475"/>
    </source>
</evidence>
<comment type="subcellular location">
    <subcellularLocation>
        <location evidence="2">Cell membrane</location>
        <topology evidence="2">Multi-pass membrane protein</topology>
    </subcellularLocation>
</comment>
<feature type="transmembrane region" description="Helical" evidence="10">
    <location>
        <begin position="126"/>
        <end position="147"/>
    </location>
</feature>
<evidence type="ECO:0000256" key="4">
    <source>
        <dbReference type="ARBA" id="ARBA00017522"/>
    </source>
</evidence>
<dbReference type="PANTHER" id="PTHR36122:SF2">
    <property type="entry name" value="NICOTINAMIDE RIBOSIDE TRANSPORTER PNUC"/>
    <property type="match status" value="1"/>
</dbReference>
<name>A0A1Y5Q020_9SPHN</name>
<feature type="transmembrane region" description="Helical" evidence="10">
    <location>
        <begin position="66"/>
        <end position="83"/>
    </location>
</feature>
<dbReference type="KEGG" id="sphu:SPPYR_3146"/>
<evidence type="ECO:0000256" key="2">
    <source>
        <dbReference type="ARBA" id="ARBA00004651"/>
    </source>
</evidence>
<keyword evidence="7 10" id="KW-0812">Transmembrane</keyword>
<sequence>MDAAPALPPGRRPGGGMSYLEWIAAALVLINVALVALRSVWNYPFALVAVTLYAFVFFEAKLYSDMLLQGFFFALNLYGWAAWMRARDESGVPVRWMSGSARRGWALATIAAWAGWSFAMDRHTDAAAPWIDGAIAMLSITAQWLLARRRVESWFLWILVDLIAIPLFASRGLYATSAVYVVLLGLSIDGLVQWRRAAATDGMTP</sequence>
<keyword evidence="9 10" id="KW-0472">Membrane</keyword>
<dbReference type="GO" id="GO:0005886">
    <property type="term" value="C:plasma membrane"/>
    <property type="evidence" value="ECO:0007669"/>
    <property type="project" value="UniProtKB-SubCell"/>
</dbReference>
<keyword evidence="8 10" id="KW-1133">Transmembrane helix</keyword>
<keyword evidence="6" id="KW-1003">Cell membrane</keyword>
<keyword evidence="5" id="KW-0813">Transport</keyword>
<feature type="transmembrane region" description="Helical" evidence="10">
    <location>
        <begin position="154"/>
        <end position="171"/>
    </location>
</feature>
<feature type="transmembrane region" description="Helical" evidence="10">
    <location>
        <begin position="19"/>
        <end position="37"/>
    </location>
</feature>
<evidence type="ECO:0000256" key="8">
    <source>
        <dbReference type="ARBA" id="ARBA00022989"/>
    </source>
</evidence>
<evidence type="ECO:0000256" key="10">
    <source>
        <dbReference type="SAM" id="Phobius"/>
    </source>
</evidence>
<evidence type="ECO:0000256" key="5">
    <source>
        <dbReference type="ARBA" id="ARBA00022448"/>
    </source>
</evidence>
<dbReference type="InterPro" id="IPR006419">
    <property type="entry name" value="NMN_transpt_PnuC"/>
</dbReference>
<comment type="similarity">
    <text evidence="3">Belongs to the nicotinamide ribonucleoside (NR) uptake permease (TC 4.B.1) family.</text>
</comment>
<dbReference type="AlphaFoldDB" id="A0A1Y5Q020"/>
<gene>
    <name evidence="11" type="ORF">SPPYR_3146</name>
</gene>
<proteinExistence type="inferred from homology"/>
<dbReference type="PANTHER" id="PTHR36122">
    <property type="entry name" value="NICOTINAMIDE RIBOSIDE TRANSPORTER PNUC"/>
    <property type="match status" value="1"/>
</dbReference>
<dbReference type="NCBIfam" id="TIGR01528">
    <property type="entry name" value="NMN_trans_PnuC"/>
    <property type="match status" value="1"/>
</dbReference>